<organismHost>
    <name type="scientific">Helicoverpa zea</name>
    <name type="common">Corn earworm moth</name>
    <name type="synonym">Heliothis zea</name>
    <dbReference type="NCBI Taxonomy" id="7113"/>
</organismHost>
<dbReference type="Proteomes" id="UP000029779">
    <property type="component" value="Segment"/>
</dbReference>
<dbReference type="KEGG" id="vg:11536538"/>
<gene>
    <name evidence="1" type="primary">orf107</name>
    <name evidence="1" type="ORF">Hz2V107</name>
</gene>
<dbReference type="GeneID" id="11536538"/>
<dbReference type="RefSeq" id="YP_004956855.1">
    <property type="nucleotide sequence ID" value="NC_004156.2"/>
</dbReference>
<evidence type="ECO:0000313" key="2">
    <source>
        <dbReference type="Proteomes" id="UP000029779"/>
    </source>
</evidence>
<sequence>MQILMRSSTYETFMTISSFVNKRLFSTATMCDANLSLYRVALLKKNTASVVHFIHNLSYTSTSNTTSTTTTTSTTSTTTHHRGLPILVIFQSCNIN</sequence>
<dbReference type="EMBL" id="JN418988">
    <property type="protein sequence ID" value="AEW69656.1"/>
    <property type="molecule type" value="Genomic_DNA"/>
</dbReference>
<protein>
    <submittedName>
        <fullName evidence="1">Uncharacterized protein</fullName>
    </submittedName>
</protein>
<name>G9I0D3_HZNV2</name>
<organism evidence="1 2">
    <name type="scientific">Helicoverpa zea nudivirus 2</name>
    <name type="common">HzNV-2</name>
    <dbReference type="NCBI Taxonomy" id="1128424"/>
    <lineage>
        <taxon>Viruses</taxon>
        <taxon>Viruses incertae sedis</taxon>
        <taxon>Naldaviricetes</taxon>
        <taxon>Lefavirales</taxon>
        <taxon>Nudiviridae</taxon>
        <taxon>Betanudivirus</taxon>
        <taxon>Betanudivirus hezeae</taxon>
    </lineage>
</organism>
<accession>G9I0D3</accession>
<evidence type="ECO:0000313" key="1">
    <source>
        <dbReference type="EMBL" id="AEW69656.1"/>
    </source>
</evidence>
<keyword evidence="2" id="KW-1185">Reference proteome</keyword>
<proteinExistence type="predicted"/>
<reference evidence="1 2" key="1">
    <citation type="journal article" date="2012" name="Viruses">
        <title>Analysis of the Genome of the Sexually Transmitted Insect Virus Helicoverpa zea Nudivirus 2.</title>
        <authorList>
            <person name="Burand J.P."/>
            <person name="Kim W."/>
            <person name="Afonso C.L."/>
            <person name="Tulman E.R."/>
            <person name="Kutish G.F."/>
            <person name="Lu Z."/>
            <person name="Rock D.L."/>
        </authorList>
    </citation>
    <scope>NUCLEOTIDE SEQUENCE [LARGE SCALE GENOMIC DNA]</scope>
    <source>
        <strain evidence="1">MS1</strain>
    </source>
</reference>